<dbReference type="PANTHER" id="PTHR34220:SF7">
    <property type="entry name" value="SENSOR HISTIDINE KINASE YPDA"/>
    <property type="match status" value="1"/>
</dbReference>
<reference evidence="3" key="2">
    <citation type="submission" date="2020-09" db="EMBL/GenBank/DDBJ databases">
        <authorList>
            <person name="Sun Q."/>
            <person name="Kim S."/>
        </authorList>
    </citation>
    <scope>NUCLEOTIDE SEQUENCE</scope>
    <source>
        <strain evidence="3">KCTC 23224</strain>
    </source>
</reference>
<dbReference type="Gene3D" id="2.130.10.10">
    <property type="entry name" value="YVTN repeat-like/Quinoprotein amine dehydrogenase"/>
    <property type="match status" value="2"/>
</dbReference>
<dbReference type="InterPro" id="IPR036890">
    <property type="entry name" value="HATPase_C_sf"/>
</dbReference>
<keyword evidence="1" id="KW-0472">Membrane</keyword>
<keyword evidence="1" id="KW-0812">Transmembrane</keyword>
<dbReference type="EMBL" id="BMYF01000003">
    <property type="protein sequence ID" value="GHB28024.1"/>
    <property type="molecule type" value="Genomic_DNA"/>
</dbReference>
<dbReference type="AlphaFoldDB" id="A0A8J3G4G7"/>
<evidence type="ECO:0000256" key="1">
    <source>
        <dbReference type="SAM" id="Phobius"/>
    </source>
</evidence>
<evidence type="ECO:0000313" key="3">
    <source>
        <dbReference type="EMBL" id="GHB28024.1"/>
    </source>
</evidence>
<dbReference type="InterPro" id="IPR015943">
    <property type="entry name" value="WD40/YVTN_repeat-like_dom_sf"/>
</dbReference>
<dbReference type="Gene3D" id="2.60.40.10">
    <property type="entry name" value="Immunoglobulins"/>
    <property type="match status" value="1"/>
</dbReference>
<dbReference type="InterPro" id="IPR013783">
    <property type="entry name" value="Ig-like_fold"/>
</dbReference>
<evidence type="ECO:0000259" key="2">
    <source>
        <dbReference type="Pfam" id="PF06580"/>
    </source>
</evidence>
<keyword evidence="1" id="KW-1133">Transmembrane helix</keyword>
<dbReference type="Gene3D" id="3.30.565.10">
    <property type="entry name" value="Histidine kinase-like ATPase, C-terminal domain"/>
    <property type="match status" value="1"/>
</dbReference>
<proteinExistence type="predicted"/>
<dbReference type="SUPFAM" id="SSF63829">
    <property type="entry name" value="Calcium-dependent phosphotriesterase"/>
    <property type="match status" value="1"/>
</dbReference>
<dbReference type="SUPFAM" id="SSF55874">
    <property type="entry name" value="ATPase domain of HSP90 chaperone/DNA topoisomerase II/histidine kinase"/>
    <property type="match status" value="1"/>
</dbReference>
<accession>A0A8J3G4G7</accession>
<dbReference type="InterPro" id="IPR050640">
    <property type="entry name" value="Bact_2-comp_sensor_kinase"/>
</dbReference>
<feature type="domain" description="Signal transduction histidine kinase internal region" evidence="2">
    <location>
        <begin position="697"/>
        <end position="776"/>
    </location>
</feature>
<sequence length="906" mass="103973">MDNQGIRWYATDIGLYAYNGFVFEKMPLEGAKANSVTNVLQGKNGEIWCRNFSSQLFKRAGNRMIHFKALDKIIDGGSIIDMFVDEDELIIVTEHKIIWVKDAMPMKVHSLVMPSGQHIHYASTHQGEIYLSLKSKKVVKVSNKKQLKYLEAAAVKDLAPGRLISNQDDLYLVTQENGKVKIFNYDERVGFRFFSQLDSQDRLLNAVAQDDKIAILTSSKVILLDKEKRMQVLQTGARMSDFITDKAGTLLFSSLDNGLYEASVFGGEVAHSLEGYHFDVLHTSNGYLYASDNSDALWRFDKTLNNKDLLVTKSNSEIQFIAFDAQQKELFFSSGIVGNPISFYFGKSVAFTPSHVMAGYHNGLYRVPREWILQDKLKNVKNTVDFFQPLEAFKIRKERVRQLLMNGDELLVAFADSLISYTVTNQSLVPRKSWPIFGTDILNDPNGAIWVSTTNDGLWIMEQDELALHAKQEHEVIGTLNIRLVAGNGWMALLTDKGINIFERRSDKIHLKNFIDLSKLVAYDLALYNDQFILSTDLGLITIPTDPNPKGTYHRMKLNQVLIDGEVVPVKNQLKIPHTFKSLTFDWSNISFDPRVEFYYQLSPIQEQITAHKGESTSISFYALQHGNYTFRLFSKVQGDESVFEEFTFVVLKPWYLRIWFWFLILGLAAVIVMLIIKIIKQRMRNKQLYDQKLIISELRAIRSQMNPHFLYNALNSLQGMIYAGKINESALYVSKFSDFLRQVLTNSEKQILPLTTEIQSIRTYLEIELERFYDDFNYEIIVDQYLNMTDEIPTMIIQPFVENAIKHGLMNRSEKGRELILKFDRMNKGLRIEIVDNGVGIQVSQQINEKRKDKPSSFATKAIDDRIHLMNQQGNFEIRYTTADAFPDSNYVGTRVIITIQSNKS</sequence>
<dbReference type="PANTHER" id="PTHR34220">
    <property type="entry name" value="SENSOR HISTIDINE KINASE YPDA"/>
    <property type="match status" value="1"/>
</dbReference>
<keyword evidence="3" id="KW-0808">Transferase</keyword>
<dbReference type="Pfam" id="PF06580">
    <property type="entry name" value="His_kinase"/>
    <property type="match status" value="1"/>
</dbReference>
<dbReference type="InterPro" id="IPR010559">
    <property type="entry name" value="Sig_transdc_His_kin_internal"/>
</dbReference>
<feature type="transmembrane region" description="Helical" evidence="1">
    <location>
        <begin position="659"/>
        <end position="680"/>
    </location>
</feature>
<protein>
    <submittedName>
        <fullName evidence="3">Histidine kinase</fullName>
    </submittedName>
</protein>
<keyword evidence="4" id="KW-1185">Reference proteome</keyword>
<dbReference type="GO" id="GO:0016020">
    <property type="term" value="C:membrane"/>
    <property type="evidence" value="ECO:0007669"/>
    <property type="project" value="InterPro"/>
</dbReference>
<comment type="caution">
    <text evidence="3">The sequence shown here is derived from an EMBL/GenBank/DDBJ whole genome shotgun (WGS) entry which is preliminary data.</text>
</comment>
<keyword evidence="3" id="KW-0418">Kinase</keyword>
<evidence type="ECO:0000313" key="4">
    <source>
        <dbReference type="Proteomes" id="UP000642809"/>
    </source>
</evidence>
<organism evidence="3 4">
    <name type="scientific">Mongoliitalea lutea</name>
    <dbReference type="NCBI Taxonomy" id="849756"/>
    <lineage>
        <taxon>Bacteria</taxon>
        <taxon>Pseudomonadati</taxon>
        <taxon>Bacteroidota</taxon>
        <taxon>Cytophagia</taxon>
        <taxon>Cytophagales</taxon>
        <taxon>Cyclobacteriaceae</taxon>
        <taxon>Mongoliitalea</taxon>
    </lineage>
</organism>
<dbReference type="Proteomes" id="UP000642809">
    <property type="component" value="Unassembled WGS sequence"/>
</dbReference>
<reference evidence="3" key="1">
    <citation type="journal article" date="2014" name="Int. J. Syst. Evol. Microbiol.">
        <title>Complete genome sequence of Corynebacterium casei LMG S-19264T (=DSM 44701T), isolated from a smear-ripened cheese.</title>
        <authorList>
            <consortium name="US DOE Joint Genome Institute (JGI-PGF)"/>
            <person name="Walter F."/>
            <person name="Albersmeier A."/>
            <person name="Kalinowski J."/>
            <person name="Ruckert C."/>
        </authorList>
    </citation>
    <scope>NUCLEOTIDE SEQUENCE</scope>
    <source>
        <strain evidence="3">KCTC 23224</strain>
    </source>
</reference>
<gene>
    <name evidence="3" type="ORF">GCM10008106_05720</name>
</gene>
<name>A0A8J3G4G7_9BACT</name>
<dbReference type="GO" id="GO:0000155">
    <property type="term" value="F:phosphorelay sensor kinase activity"/>
    <property type="evidence" value="ECO:0007669"/>
    <property type="project" value="InterPro"/>
</dbReference>